<reference evidence="9" key="1">
    <citation type="submission" date="2024-05" db="EMBL/GenBank/DDBJ databases">
        <title>Herbiconiux sp. A18JL235.</title>
        <authorList>
            <person name="Zhang G."/>
        </authorList>
    </citation>
    <scope>NUCLEOTIDE SEQUENCE</scope>
    <source>
        <strain evidence="9">A18JL235</strain>
    </source>
</reference>
<dbReference type="GO" id="GO:0005524">
    <property type="term" value="F:ATP binding"/>
    <property type="evidence" value="ECO:0007669"/>
    <property type="project" value="UniProtKB-KW"/>
</dbReference>
<evidence type="ECO:0000256" key="4">
    <source>
        <dbReference type="ARBA" id="ARBA00022777"/>
    </source>
</evidence>
<name>A0AB39BKP0_9MICO</name>
<dbReference type="SUPFAM" id="SSF142764">
    <property type="entry name" value="YgbK-like"/>
    <property type="match status" value="1"/>
</dbReference>
<gene>
    <name evidence="9" type="ORF">ABFY20_07535</name>
</gene>
<evidence type="ECO:0000259" key="7">
    <source>
        <dbReference type="Pfam" id="PF07005"/>
    </source>
</evidence>
<keyword evidence="4 9" id="KW-0418">Kinase</keyword>
<keyword evidence="3" id="KW-0547">Nucleotide-binding</keyword>
<dbReference type="InterPro" id="IPR010737">
    <property type="entry name" value="4-carb_acid_sugar_kinase_N"/>
</dbReference>
<evidence type="ECO:0000256" key="6">
    <source>
        <dbReference type="ARBA" id="ARBA00023277"/>
    </source>
</evidence>
<dbReference type="EMBL" id="CP162511">
    <property type="protein sequence ID" value="XDI06945.1"/>
    <property type="molecule type" value="Genomic_DNA"/>
</dbReference>
<evidence type="ECO:0000256" key="2">
    <source>
        <dbReference type="ARBA" id="ARBA00022679"/>
    </source>
</evidence>
<organism evidence="9">
    <name type="scientific">Herbiconiux sp. A18JL235</name>
    <dbReference type="NCBI Taxonomy" id="3152363"/>
    <lineage>
        <taxon>Bacteria</taxon>
        <taxon>Bacillati</taxon>
        <taxon>Actinomycetota</taxon>
        <taxon>Actinomycetes</taxon>
        <taxon>Micrococcales</taxon>
        <taxon>Microbacteriaceae</taxon>
        <taxon>Herbiconiux</taxon>
    </lineage>
</organism>
<feature type="domain" description="Four-carbon acid sugar kinase nucleotide binding" evidence="8">
    <location>
        <begin position="258"/>
        <end position="413"/>
    </location>
</feature>
<feature type="domain" description="Four-carbon acid sugar kinase N-terminal" evidence="7">
    <location>
        <begin position="4"/>
        <end position="237"/>
    </location>
</feature>
<dbReference type="Gene3D" id="3.40.50.10840">
    <property type="entry name" value="Putative sugar-binding, N-terminal domain"/>
    <property type="match status" value="1"/>
</dbReference>
<evidence type="ECO:0000256" key="5">
    <source>
        <dbReference type="ARBA" id="ARBA00022840"/>
    </source>
</evidence>
<dbReference type="GO" id="GO:0016301">
    <property type="term" value="F:kinase activity"/>
    <property type="evidence" value="ECO:0007669"/>
    <property type="project" value="UniProtKB-KW"/>
</dbReference>
<evidence type="ECO:0000256" key="3">
    <source>
        <dbReference type="ARBA" id="ARBA00022741"/>
    </source>
</evidence>
<accession>A0AB39BKP0</accession>
<sequence>MKTVILDDDPTGTQSASNVPVLFATSADPLDSALLVEVLEQHDSVYLLTNSRAVDEPAAVSLVTRIREQSLLAGEALREEVQFVLRGDSTLRGHVFAESEVFLEADADAVLVFVPAFPDGGRTTVDGVHYVSVNGETLPADETEFADDPVFPFETARLVDYVAAKSSRAAVPFPLARVRSEPGALAALLSSAPAGSVVVPDAETNDDIRSIARAVGQARRGGRAVVVRSASPLAAALAGVESVGLLPVPLVSEPVATLLVCGSHTAGATAQLAEVARLWGGFSVIDTDRALVAAAAEGRRAADAARSGLASRSMAVVTTERVRSTSHNTLGHGERVMEALTTAVRALLPEVGVVVSKGGITSAEVARVGLGAGSATVLGQVLPGVSVWRLTAVDGRSLLYVVVPGNVGDDRTLVRVLDALGVDPSR</sequence>
<comment type="similarity">
    <text evidence="1">Belongs to the four-carbon acid sugar kinase family.</text>
</comment>
<dbReference type="InterPro" id="IPR042213">
    <property type="entry name" value="NBD_C_sf"/>
</dbReference>
<dbReference type="Gene3D" id="3.40.980.20">
    <property type="entry name" value="Four-carbon acid sugar kinase, nucleotide binding domain"/>
    <property type="match status" value="1"/>
</dbReference>
<keyword evidence="2 9" id="KW-0808">Transferase</keyword>
<dbReference type="InterPro" id="IPR031475">
    <property type="entry name" value="NBD_C"/>
</dbReference>
<keyword evidence="6" id="KW-0119">Carbohydrate metabolism</keyword>
<dbReference type="RefSeq" id="WP_368499324.1">
    <property type="nucleotide sequence ID" value="NZ_CP162511.1"/>
</dbReference>
<evidence type="ECO:0000256" key="1">
    <source>
        <dbReference type="ARBA" id="ARBA00005715"/>
    </source>
</evidence>
<dbReference type="Pfam" id="PF17042">
    <property type="entry name" value="NBD_C"/>
    <property type="match status" value="1"/>
</dbReference>
<evidence type="ECO:0000259" key="8">
    <source>
        <dbReference type="Pfam" id="PF17042"/>
    </source>
</evidence>
<keyword evidence="5" id="KW-0067">ATP-binding</keyword>
<dbReference type="Pfam" id="PF07005">
    <property type="entry name" value="SBD_N"/>
    <property type="match status" value="1"/>
</dbReference>
<protein>
    <submittedName>
        <fullName evidence="9">Four-carbon acid sugar kinase family protein</fullName>
        <ecNumber evidence="9">2.7.1.-</ecNumber>
    </submittedName>
</protein>
<proteinExistence type="inferred from homology"/>
<dbReference type="AlphaFoldDB" id="A0AB39BKP0"/>
<dbReference type="InterPro" id="IPR037051">
    <property type="entry name" value="4-carb_acid_sugar_kinase_N_sf"/>
</dbReference>
<evidence type="ECO:0000313" key="9">
    <source>
        <dbReference type="EMBL" id="XDI06945.1"/>
    </source>
</evidence>
<dbReference type="EC" id="2.7.1.-" evidence="9"/>